<evidence type="ECO:0000313" key="3">
    <source>
        <dbReference type="Proteomes" id="UP000182858"/>
    </source>
</evidence>
<dbReference type="Proteomes" id="UP000182858">
    <property type="component" value="Chromosome I"/>
</dbReference>
<dbReference type="AlphaFoldDB" id="A0A5C5Q2Y1"/>
<dbReference type="EMBL" id="VFET01000041">
    <property type="protein sequence ID" value="TWS00067.1"/>
    <property type="molecule type" value="Genomic_DNA"/>
</dbReference>
<sequence length="270" mass="30599">MAIIGNLKPKPETEVTEALQLASDDYRQFITNILEPAKDDLEAKVKLNAVALHQVFGVNLLLAHSVDYLQAVRSADGIKESRKDLVKTFDERFSVAGAYLGNRKMELIDAINNALKHIRLDTKRYESVEERYGEISYQSLAEDEGRVMCHLENYRFDYCRVVLLPALKALSNWQFKCVEDVLMFARGDFIVMESSYYPDIYDPDDPSTAIDQMIELCNPPCKNCEQSADECLCSKYVFAGASGQFEPAYSPTSGELDELFSHISPSYRRS</sequence>
<reference evidence="1 3" key="1">
    <citation type="submission" date="2016-10" db="EMBL/GenBank/DDBJ databases">
        <authorList>
            <person name="Varghese N."/>
            <person name="Submissions S."/>
        </authorList>
    </citation>
    <scope>NUCLEOTIDE SEQUENCE [LARGE SCALE GENOMIC DNA]</scope>
    <source>
        <strain evidence="1 3">DSM 17835</strain>
    </source>
</reference>
<dbReference type="OrthoDB" id="6886106at2"/>
<dbReference type="GeneID" id="78554057"/>
<protein>
    <submittedName>
        <fullName evidence="2">Uncharacterized protein</fullName>
    </submittedName>
</protein>
<organism evidence="2 4">
    <name type="scientific">Pseudomonas extremaustralis</name>
    <dbReference type="NCBI Taxonomy" id="359110"/>
    <lineage>
        <taxon>Bacteria</taxon>
        <taxon>Pseudomonadati</taxon>
        <taxon>Pseudomonadota</taxon>
        <taxon>Gammaproteobacteria</taxon>
        <taxon>Pseudomonadales</taxon>
        <taxon>Pseudomonadaceae</taxon>
        <taxon>Pseudomonas</taxon>
    </lineage>
</organism>
<keyword evidence="3" id="KW-1185">Reference proteome</keyword>
<dbReference type="RefSeq" id="WP_034115539.1">
    <property type="nucleotide sequence ID" value="NZ_LT629689.1"/>
</dbReference>
<dbReference type="Proteomes" id="UP000317951">
    <property type="component" value="Unassembled WGS sequence"/>
</dbReference>
<name>A0A5C5Q2Y1_9PSED</name>
<evidence type="ECO:0000313" key="1">
    <source>
        <dbReference type="EMBL" id="SDF32710.1"/>
    </source>
</evidence>
<evidence type="ECO:0000313" key="4">
    <source>
        <dbReference type="Proteomes" id="UP000317951"/>
    </source>
</evidence>
<gene>
    <name evidence="2" type="ORF">FIV36_28870</name>
    <name evidence="1" type="ORF">SAMN05216591_2615</name>
</gene>
<reference evidence="2 4" key="2">
    <citation type="submission" date="2019-06" db="EMBL/GenBank/DDBJ databases">
        <title>Pseudomonas bimorpha sp. nov. isolated from bovine raw milk and skim milk concentrate.</title>
        <authorList>
            <person name="Hofmann K."/>
            <person name="Huptas C."/>
            <person name="Doll E."/>
            <person name="Scherer S."/>
            <person name="Wenning M."/>
        </authorList>
    </citation>
    <scope>NUCLEOTIDE SEQUENCE [LARGE SCALE GENOMIC DNA]</scope>
    <source>
        <strain evidence="2 4">DSM 17835</strain>
    </source>
</reference>
<dbReference type="EMBL" id="LT629689">
    <property type="protein sequence ID" value="SDF32710.1"/>
    <property type="molecule type" value="Genomic_DNA"/>
</dbReference>
<evidence type="ECO:0000313" key="2">
    <source>
        <dbReference type="EMBL" id="TWS00067.1"/>
    </source>
</evidence>
<proteinExistence type="predicted"/>
<accession>A0A5C5Q2Y1</accession>